<organism evidence="7 8">
    <name type="scientific">Eeniella nana</name>
    <name type="common">Yeast</name>
    <name type="synonym">Brettanomyces nanus</name>
    <dbReference type="NCBI Taxonomy" id="13502"/>
    <lineage>
        <taxon>Eukaryota</taxon>
        <taxon>Fungi</taxon>
        <taxon>Dikarya</taxon>
        <taxon>Ascomycota</taxon>
        <taxon>Saccharomycotina</taxon>
        <taxon>Pichiomycetes</taxon>
        <taxon>Pichiales</taxon>
        <taxon>Pichiaceae</taxon>
        <taxon>Brettanomyces</taxon>
    </lineage>
</organism>
<dbReference type="GO" id="GO:0005730">
    <property type="term" value="C:nucleolus"/>
    <property type="evidence" value="ECO:0007669"/>
    <property type="project" value="TreeGrafter"/>
</dbReference>
<dbReference type="GeneID" id="62194220"/>
<dbReference type="AlphaFoldDB" id="A0A875RXW9"/>
<dbReference type="GO" id="GO:0016075">
    <property type="term" value="P:rRNA catabolic process"/>
    <property type="evidence" value="ECO:0007669"/>
    <property type="project" value="TreeGrafter"/>
</dbReference>
<dbReference type="InterPro" id="IPR036345">
    <property type="entry name" value="ExoRNase_PH_dom2_sf"/>
</dbReference>
<dbReference type="GO" id="GO:0000177">
    <property type="term" value="C:cytoplasmic exosome (RNase complex)"/>
    <property type="evidence" value="ECO:0007669"/>
    <property type="project" value="UniProtKB-ARBA"/>
</dbReference>
<evidence type="ECO:0000256" key="5">
    <source>
        <dbReference type="ARBA" id="ARBA00023242"/>
    </source>
</evidence>
<dbReference type="InterPro" id="IPR027408">
    <property type="entry name" value="PNPase/RNase_PH_dom_sf"/>
</dbReference>
<proteinExistence type="inferred from homology"/>
<dbReference type="SUPFAM" id="SSF54211">
    <property type="entry name" value="Ribosomal protein S5 domain 2-like"/>
    <property type="match status" value="1"/>
</dbReference>
<keyword evidence="4" id="KW-0271">Exosome</keyword>
<dbReference type="Proteomes" id="UP000662931">
    <property type="component" value="Chromosome 1"/>
</dbReference>
<dbReference type="GO" id="GO:0071051">
    <property type="term" value="P:poly(A)-dependent snoRNA 3'-end processing"/>
    <property type="evidence" value="ECO:0007669"/>
    <property type="project" value="TreeGrafter"/>
</dbReference>
<comment type="subcellular location">
    <subcellularLocation>
        <location evidence="1">Nucleus</location>
    </subcellularLocation>
</comment>
<dbReference type="InterPro" id="IPR050080">
    <property type="entry name" value="RNase_PH"/>
</dbReference>
<dbReference type="InterPro" id="IPR001247">
    <property type="entry name" value="ExoRNase_PH_dom1"/>
</dbReference>
<sequence length="221" mass="24717">MSFQTEIGLLDQVDGSSTFEFATTKVITSVAGPLEITRMKNEKPTEAFLDISIKPATDVSSTRESFLVTKLAKVLQKTIDMDKYARREIQIMVQLLSPGESEEYTVKELTAIVNSVYLSLLNGGISLRTSFWATCCVIDGNGEILMRPTNKQLRQSVSHHIAVFSIKDGKSDALIFSDSKGSFSENELLKVLDRCCDDIDSFNSKVKKVVLDRVKRDYIWS</sequence>
<evidence type="ECO:0000313" key="8">
    <source>
        <dbReference type="Proteomes" id="UP000662931"/>
    </source>
</evidence>
<evidence type="ECO:0000256" key="2">
    <source>
        <dbReference type="ARBA" id="ARBA00006678"/>
    </source>
</evidence>
<keyword evidence="8" id="KW-1185">Reference proteome</keyword>
<dbReference type="PANTHER" id="PTHR11953">
    <property type="entry name" value="EXOSOME COMPLEX COMPONENT"/>
    <property type="match status" value="1"/>
</dbReference>
<keyword evidence="3" id="KW-0698">rRNA processing</keyword>
<dbReference type="SUPFAM" id="SSF55666">
    <property type="entry name" value="Ribonuclease PH domain 2-like"/>
    <property type="match status" value="1"/>
</dbReference>
<evidence type="ECO:0000259" key="6">
    <source>
        <dbReference type="Pfam" id="PF01138"/>
    </source>
</evidence>
<dbReference type="GO" id="GO:0034475">
    <property type="term" value="P:U4 snRNA 3'-end processing"/>
    <property type="evidence" value="ECO:0007669"/>
    <property type="project" value="TreeGrafter"/>
</dbReference>
<dbReference type="GO" id="GO:0000467">
    <property type="term" value="P:exonucleolytic trimming to generate mature 3'-end of 5.8S rRNA from tricistronic rRNA transcript (SSU-rRNA, 5.8S rRNA, LSU-rRNA)"/>
    <property type="evidence" value="ECO:0007669"/>
    <property type="project" value="UniProtKB-ARBA"/>
</dbReference>
<dbReference type="GO" id="GO:0071028">
    <property type="term" value="P:nuclear mRNA surveillance"/>
    <property type="evidence" value="ECO:0007669"/>
    <property type="project" value="TreeGrafter"/>
</dbReference>
<dbReference type="Gene3D" id="3.30.230.70">
    <property type="entry name" value="GHMP Kinase, N-terminal domain"/>
    <property type="match status" value="1"/>
</dbReference>
<dbReference type="GO" id="GO:0071038">
    <property type="term" value="P:TRAMP-dependent tRNA surveillance pathway"/>
    <property type="evidence" value="ECO:0007669"/>
    <property type="project" value="UniProtKB-ARBA"/>
</dbReference>
<protein>
    <recommendedName>
        <fullName evidence="6">Exoribonuclease phosphorolytic domain-containing protein</fullName>
    </recommendedName>
</protein>
<dbReference type="EMBL" id="CP064812">
    <property type="protein sequence ID" value="QPG73508.1"/>
    <property type="molecule type" value="Genomic_DNA"/>
</dbReference>
<dbReference type="RefSeq" id="XP_038777073.1">
    <property type="nucleotide sequence ID" value="XM_038921145.1"/>
</dbReference>
<dbReference type="KEGG" id="bnn:FOA43_000819"/>
<reference evidence="7" key="1">
    <citation type="submission" date="2020-10" db="EMBL/GenBank/DDBJ databases">
        <authorList>
            <person name="Roach M.J.R."/>
        </authorList>
    </citation>
    <scope>NUCLEOTIDE SEQUENCE</scope>
    <source>
        <strain evidence="7">CBS 1945</strain>
    </source>
</reference>
<accession>A0A875RXW9</accession>
<evidence type="ECO:0000256" key="3">
    <source>
        <dbReference type="ARBA" id="ARBA00022552"/>
    </source>
</evidence>
<dbReference type="OrthoDB" id="27298at2759"/>
<name>A0A875RXW9_EENNA</name>
<dbReference type="Pfam" id="PF01138">
    <property type="entry name" value="RNase_PH"/>
    <property type="match status" value="1"/>
</dbReference>
<gene>
    <name evidence="7" type="ORF">FOA43_000819</name>
</gene>
<dbReference type="PANTHER" id="PTHR11953:SF1">
    <property type="entry name" value="EXOSOME COMPLEX COMPONENT RRP46"/>
    <property type="match status" value="1"/>
</dbReference>
<evidence type="ECO:0000313" key="7">
    <source>
        <dbReference type="EMBL" id="QPG73508.1"/>
    </source>
</evidence>
<dbReference type="GO" id="GO:0000176">
    <property type="term" value="C:nuclear exosome (RNase complex)"/>
    <property type="evidence" value="ECO:0007669"/>
    <property type="project" value="TreeGrafter"/>
</dbReference>
<feature type="domain" description="Exoribonuclease phosphorolytic" evidence="6">
    <location>
        <begin position="4"/>
        <end position="125"/>
    </location>
</feature>
<dbReference type="InterPro" id="IPR020568">
    <property type="entry name" value="Ribosomal_Su5_D2-typ_SF"/>
</dbReference>
<evidence type="ECO:0000256" key="4">
    <source>
        <dbReference type="ARBA" id="ARBA00022835"/>
    </source>
</evidence>
<dbReference type="GO" id="GO:0003723">
    <property type="term" value="F:RNA binding"/>
    <property type="evidence" value="ECO:0007669"/>
    <property type="project" value="TreeGrafter"/>
</dbReference>
<evidence type="ECO:0000256" key="1">
    <source>
        <dbReference type="ARBA" id="ARBA00004123"/>
    </source>
</evidence>
<keyword evidence="5" id="KW-0539">Nucleus</keyword>
<comment type="similarity">
    <text evidence="2">Belongs to the RNase PH family.</text>
</comment>